<evidence type="ECO:0000313" key="14">
    <source>
        <dbReference type="EMBL" id="ORY02282.1"/>
    </source>
</evidence>
<dbReference type="GO" id="GO:0006386">
    <property type="term" value="P:termination of RNA polymerase III transcription"/>
    <property type="evidence" value="ECO:0007669"/>
    <property type="project" value="UniProtKB-ARBA"/>
</dbReference>
<dbReference type="InterPro" id="IPR012164">
    <property type="entry name" value="Rpa12/Rpb9/Rpc10/TFS"/>
</dbReference>
<dbReference type="GO" id="GO:0005666">
    <property type="term" value="C:RNA polymerase III complex"/>
    <property type="evidence" value="ECO:0007669"/>
    <property type="project" value="TreeGrafter"/>
</dbReference>
<feature type="binding site" evidence="9">
    <location>
        <position position="38"/>
    </location>
    <ligand>
        <name>Zn(2+)</name>
        <dbReference type="ChEBI" id="CHEBI:29105"/>
        <label>1</label>
    </ligand>
</feature>
<dbReference type="InterPro" id="IPR001529">
    <property type="entry name" value="Zn_ribbon_RPB9"/>
</dbReference>
<dbReference type="GO" id="GO:0003899">
    <property type="term" value="F:DNA-directed RNA polymerase activity"/>
    <property type="evidence" value="ECO:0007669"/>
    <property type="project" value="InterPro"/>
</dbReference>
<feature type="chain" id="PRO_5012621156" description="DNA-directed RNA polymerase subunit" evidence="12">
    <location>
        <begin position="17"/>
        <end position="118"/>
    </location>
</feature>
<evidence type="ECO:0000256" key="3">
    <source>
        <dbReference type="ARBA" id="ARBA00022723"/>
    </source>
</evidence>
<feature type="binding site" evidence="9">
    <location>
        <position position="109"/>
    </location>
    <ligand>
        <name>Zn(2+)</name>
        <dbReference type="ChEBI" id="CHEBI:29105"/>
        <label>2</label>
    </ligand>
</feature>
<dbReference type="SUPFAM" id="SSF57783">
    <property type="entry name" value="Zinc beta-ribbon"/>
    <property type="match status" value="1"/>
</dbReference>
<dbReference type="PIRSF" id="PIRSF005586">
    <property type="entry name" value="RNApol_RpoM"/>
    <property type="match status" value="1"/>
</dbReference>
<keyword evidence="5 9" id="KW-0862">Zinc</keyword>
<dbReference type="STRING" id="1231657.A0A1Y1YW62"/>
<accession>A0A1Y1YW62</accession>
<keyword evidence="3 9" id="KW-0479">Metal-binding</keyword>
<dbReference type="OrthoDB" id="282152at2759"/>
<comment type="similarity">
    <text evidence="8 11">Belongs to the archaeal rpoM/eukaryotic RPA12/RPB9/RPC11 RNA polymerase family.</text>
</comment>
<dbReference type="PANTHER" id="PTHR11239">
    <property type="entry name" value="DNA-DIRECTED RNA POLYMERASE"/>
    <property type="match status" value="1"/>
</dbReference>
<dbReference type="CDD" id="cd10509">
    <property type="entry name" value="Zn-ribbon_RPC11"/>
    <property type="match status" value="1"/>
</dbReference>
<name>A0A1Y1YW62_9PLEO</name>
<evidence type="ECO:0000256" key="5">
    <source>
        <dbReference type="ARBA" id="ARBA00022833"/>
    </source>
</evidence>
<feature type="signal peptide" evidence="12">
    <location>
        <begin position="1"/>
        <end position="16"/>
    </location>
</feature>
<keyword evidence="6 8" id="KW-0804">Transcription</keyword>
<keyword evidence="12" id="KW-0732">Signal</keyword>
<comment type="subcellular location">
    <subcellularLocation>
        <location evidence="1 8">Nucleus</location>
    </subcellularLocation>
</comment>
<dbReference type="SMART" id="SM00661">
    <property type="entry name" value="RPOL9"/>
    <property type="match status" value="1"/>
</dbReference>
<feature type="zinc finger region" description="C4-type" evidence="10">
    <location>
        <begin position="5"/>
        <end position="38"/>
    </location>
</feature>
<dbReference type="FunFam" id="2.20.25.10:FF:000005">
    <property type="entry name" value="DNA-directed RNA polymerase subunit"/>
    <property type="match status" value="1"/>
</dbReference>
<protein>
    <recommendedName>
        <fullName evidence="8">DNA-directed RNA polymerase subunit</fullName>
    </recommendedName>
</protein>
<dbReference type="SMART" id="SM00440">
    <property type="entry name" value="ZnF_C2C2"/>
    <property type="match status" value="1"/>
</dbReference>
<dbReference type="Gene3D" id="2.20.25.10">
    <property type="match status" value="1"/>
</dbReference>
<organism evidence="14 15">
    <name type="scientific">Clohesyomyces aquaticus</name>
    <dbReference type="NCBI Taxonomy" id="1231657"/>
    <lineage>
        <taxon>Eukaryota</taxon>
        <taxon>Fungi</taxon>
        <taxon>Dikarya</taxon>
        <taxon>Ascomycota</taxon>
        <taxon>Pezizomycotina</taxon>
        <taxon>Dothideomycetes</taxon>
        <taxon>Pleosporomycetidae</taxon>
        <taxon>Pleosporales</taxon>
        <taxon>Lindgomycetaceae</taxon>
        <taxon>Clohesyomyces</taxon>
    </lineage>
</organism>
<evidence type="ECO:0000256" key="8">
    <source>
        <dbReference type="PIRNR" id="PIRNR005586"/>
    </source>
</evidence>
<keyword evidence="7 8" id="KW-0539">Nucleus</keyword>
<reference evidence="14 15" key="1">
    <citation type="submission" date="2016-07" db="EMBL/GenBank/DDBJ databases">
        <title>Pervasive Adenine N6-methylation of Active Genes in Fungi.</title>
        <authorList>
            <consortium name="DOE Joint Genome Institute"/>
            <person name="Mondo S.J."/>
            <person name="Dannebaum R.O."/>
            <person name="Kuo R.C."/>
            <person name="Labutti K."/>
            <person name="Haridas S."/>
            <person name="Kuo A."/>
            <person name="Salamov A."/>
            <person name="Ahrendt S.R."/>
            <person name="Lipzen A."/>
            <person name="Sullivan W."/>
            <person name="Andreopoulos W.B."/>
            <person name="Clum A."/>
            <person name="Lindquist E."/>
            <person name="Daum C."/>
            <person name="Ramamoorthy G.K."/>
            <person name="Gryganskyi A."/>
            <person name="Culley D."/>
            <person name="Magnuson J.K."/>
            <person name="James T.Y."/>
            <person name="O'Malley M.A."/>
            <person name="Stajich J.E."/>
            <person name="Spatafora J.W."/>
            <person name="Visel A."/>
            <person name="Grigoriev I.V."/>
        </authorList>
    </citation>
    <scope>NUCLEOTIDE SEQUENCE [LARGE SCALE GENOMIC DNA]</scope>
    <source>
        <strain evidence="14 15">CBS 115471</strain>
    </source>
</reference>
<evidence type="ECO:0000256" key="7">
    <source>
        <dbReference type="ARBA" id="ARBA00023242"/>
    </source>
</evidence>
<evidence type="ECO:0000313" key="15">
    <source>
        <dbReference type="Proteomes" id="UP000193144"/>
    </source>
</evidence>
<dbReference type="Pfam" id="PF01096">
    <property type="entry name" value="Zn_ribbon_TFIIS"/>
    <property type="match status" value="1"/>
</dbReference>
<dbReference type="GO" id="GO:0003676">
    <property type="term" value="F:nucleic acid binding"/>
    <property type="evidence" value="ECO:0007669"/>
    <property type="project" value="InterPro"/>
</dbReference>
<feature type="binding site" evidence="9">
    <location>
        <position position="35"/>
    </location>
    <ligand>
        <name>Zn(2+)</name>
        <dbReference type="ChEBI" id="CHEBI:29105"/>
        <label>1</label>
    </ligand>
</feature>
<keyword evidence="15" id="KW-1185">Reference proteome</keyword>
<dbReference type="EMBL" id="MCFA01000159">
    <property type="protein sequence ID" value="ORY02282.1"/>
    <property type="molecule type" value="Genomic_DNA"/>
</dbReference>
<sequence length="118" mass="13859">MLLFCPLCSNMLIISAVPSGDPSIEEHVGHNRFECRTCPYQMVIDKRYYERKNIKKKEVDDVIGGKGAWDNVDKMQVVCPVDKCRNGWAYWYQLQIRSADEPMTMFFRCTACSHEWRE</sequence>
<dbReference type="Proteomes" id="UP000193144">
    <property type="component" value="Unassembled WGS sequence"/>
</dbReference>
<feature type="binding site" evidence="9">
    <location>
        <position position="79"/>
    </location>
    <ligand>
        <name>Zn(2+)</name>
        <dbReference type="ChEBI" id="CHEBI:29105"/>
        <label>2</label>
    </ligand>
</feature>
<comment type="function">
    <text evidence="8">DNA-dependent RNA polymerase catalyzes the transcription of DNA into RNA using the four ribonucleoside triphosphates as substrates.</text>
</comment>
<dbReference type="InterPro" id="IPR034014">
    <property type="entry name" value="Zn_ribbon_RPC11_C"/>
</dbReference>
<comment type="caution">
    <text evidence="14">The sequence shown here is derived from an EMBL/GenBank/DDBJ whole genome shotgun (WGS) entry which is preliminary data.</text>
</comment>
<feature type="domain" description="TFIIS-type" evidence="13">
    <location>
        <begin position="75"/>
        <end position="117"/>
    </location>
</feature>
<gene>
    <name evidence="14" type="ORF">BCR34DRAFT_605633</name>
</gene>
<dbReference type="PROSITE" id="PS51133">
    <property type="entry name" value="ZF_TFIIS_2"/>
    <property type="match status" value="1"/>
</dbReference>
<dbReference type="InterPro" id="IPR001222">
    <property type="entry name" value="Znf_TFIIS"/>
</dbReference>
<keyword evidence="2 8" id="KW-0240">DNA-directed RNA polymerase</keyword>
<evidence type="ECO:0000256" key="12">
    <source>
        <dbReference type="SAM" id="SignalP"/>
    </source>
</evidence>
<dbReference type="GO" id="GO:0008270">
    <property type="term" value="F:zinc ion binding"/>
    <property type="evidence" value="ECO:0007669"/>
    <property type="project" value="UniProtKB-KW"/>
</dbReference>
<evidence type="ECO:0000256" key="2">
    <source>
        <dbReference type="ARBA" id="ARBA00022478"/>
    </source>
</evidence>
<dbReference type="AlphaFoldDB" id="A0A1Y1YW62"/>
<evidence type="ECO:0000256" key="6">
    <source>
        <dbReference type="ARBA" id="ARBA00023163"/>
    </source>
</evidence>
<evidence type="ECO:0000256" key="10">
    <source>
        <dbReference type="PIRSR" id="PIRSR005586-2"/>
    </source>
</evidence>
<feature type="binding site" evidence="9">
    <location>
        <position position="8"/>
    </location>
    <ligand>
        <name>Zn(2+)</name>
        <dbReference type="ChEBI" id="CHEBI:29105"/>
        <label>1</label>
    </ligand>
</feature>
<keyword evidence="4 10" id="KW-0863">Zinc-finger</keyword>
<evidence type="ECO:0000256" key="9">
    <source>
        <dbReference type="PIRSR" id="PIRSR005586-1"/>
    </source>
</evidence>
<evidence type="ECO:0000256" key="4">
    <source>
        <dbReference type="ARBA" id="ARBA00022771"/>
    </source>
</evidence>
<evidence type="ECO:0000256" key="11">
    <source>
        <dbReference type="RuleBase" id="RU003474"/>
    </source>
</evidence>
<proteinExistence type="inferred from homology"/>
<dbReference type="PANTHER" id="PTHR11239:SF12">
    <property type="entry name" value="DNA-DIRECTED RNA POLYMERASE III SUBUNIT RPC10"/>
    <property type="match status" value="1"/>
</dbReference>
<evidence type="ECO:0000259" key="13">
    <source>
        <dbReference type="PROSITE" id="PS51133"/>
    </source>
</evidence>
<feature type="binding site" evidence="9">
    <location>
        <position position="5"/>
    </location>
    <ligand>
        <name>Zn(2+)</name>
        <dbReference type="ChEBI" id="CHEBI:29105"/>
        <label>1</label>
    </ligand>
</feature>
<evidence type="ECO:0000256" key="1">
    <source>
        <dbReference type="ARBA" id="ARBA00004123"/>
    </source>
</evidence>
<feature type="binding site" evidence="9">
    <location>
        <position position="84"/>
    </location>
    <ligand>
        <name>Zn(2+)</name>
        <dbReference type="ChEBI" id="CHEBI:29105"/>
        <label>2</label>
    </ligand>
</feature>
<feature type="binding site" evidence="9">
    <location>
        <position position="112"/>
    </location>
    <ligand>
        <name>Zn(2+)</name>
        <dbReference type="ChEBI" id="CHEBI:29105"/>
        <label>2</label>
    </ligand>
</feature>